<organism evidence="2">
    <name type="scientific">marine metagenome</name>
    <dbReference type="NCBI Taxonomy" id="408172"/>
    <lineage>
        <taxon>unclassified sequences</taxon>
        <taxon>metagenomes</taxon>
        <taxon>ecological metagenomes</taxon>
    </lineage>
</organism>
<reference evidence="2" key="1">
    <citation type="submission" date="2018-05" db="EMBL/GenBank/DDBJ databases">
        <authorList>
            <person name="Lanie J.A."/>
            <person name="Ng W.-L."/>
            <person name="Kazmierczak K.M."/>
            <person name="Andrzejewski T.M."/>
            <person name="Davidsen T.M."/>
            <person name="Wayne K.J."/>
            <person name="Tettelin H."/>
            <person name="Glass J.I."/>
            <person name="Rusch D."/>
            <person name="Podicherti R."/>
            <person name="Tsui H.-C.T."/>
            <person name="Winkler M.E."/>
        </authorList>
    </citation>
    <scope>NUCLEOTIDE SEQUENCE</scope>
</reference>
<accession>A0A382FCL6</accession>
<keyword evidence="1" id="KW-0812">Transmembrane</keyword>
<name>A0A382FCL6_9ZZZZ</name>
<proteinExistence type="predicted"/>
<protein>
    <submittedName>
        <fullName evidence="2">Uncharacterized protein</fullName>
    </submittedName>
</protein>
<evidence type="ECO:0000313" key="2">
    <source>
        <dbReference type="EMBL" id="SVB60389.1"/>
    </source>
</evidence>
<feature type="transmembrane region" description="Helical" evidence="1">
    <location>
        <begin position="9"/>
        <end position="29"/>
    </location>
</feature>
<dbReference type="PROSITE" id="PS51257">
    <property type="entry name" value="PROKAR_LIPOPROTEIN"/>
    <property type="match status" value="1"/>
</dbReference>
<dbReference type="AlphaFoldDB" id="A0A382FCL6"/>
<dbReference type="EMBL" id="UINC01049070">
    <property type="protein sequence ID" value="SVB60389.1"/>
    <property type="molecule type" value="Genomic_DNA"/>
</dbReference>
<gene>
    <name evidence="2" type="ORF">METZ01_LOCUS213243</name>
</gene>
<keyword evidence="1" id="KW-0472">Membrane</keyword>
<evidence type="ECO:0000256" key="1">
    <source>
        <dbReference type="SAM" id="Phobius"/>
    </source>
</evidence>
<feature type="transmembrane region" description="Helical" evidence="1">
    <location>
        <begin position="71"/>
        <end position="89"/>
    </location>
</feature>
<keyword evidence="1" id="KW-1133">Transmembrane helix</keyword>
<sequence>MHNKSNHQLCGAGSCILGPVGILSALLYANTGVLSAMNPYDPFYLDLNFRQKTTYRFAYINKEKQLRTKTISTTQLFCGALYFFVIMLGS</sequence>